<keyword evidence="6 7" id="KW-0472">Membrane</keyword>
<feature type="transmembrane region" description="Helical" evidence="7">
    <location>
        <begin position="147"/>
        <end position="167"/>
    </location>
</feature>
<evidence type="ECO:0000313" key="9">
    <source>
        <dbReference type="EMBL" id="MDT0604305.1"/>
    </source>
</evidence>
<comment type="caution">
    <text evidence="9">The sequence shown here is derived from an EMBL/GenBank/DDBJ whole genome shotgun (WGS) entry which is preliminary data.</text>
</comment>
<comment type="subcellular location">
    <subcellularLocation>
        <location evidence="1">Cell membrane</location>
        <topology evidence="1">Multi-pass membrane protein</topology>
    </subcellularLocation>
</comment>
<evidence type="ECO:0000256" key="2">
    <source>
        <dbReference type="ARBA" id="ARBA00022448"/>
    </source>
</evidence>
<evidence type="ECO:0000256" key="3">
    <source>
        <dbReference type="ARBA" id="ARBA00022475"/>
    </source>
</evidence>
<keyword evidence="3" id="KW-1003">Cell membrane</keyword>
<feature type="transmembrane region" description="Helical" evidence="7">
    <location>
        <begin position="214"/>
        <end position="235"/>
    </location>
</feature>
<evidence type="ECO:0000256" key="4">
    <source>
        <dbReference type="ARBA" id="ARBA00022692"/>
    </source>
</evidence>
<dbReference type="PANTHER" id="PTHR23517:SF3">
    <property type="entry name" value="INTEGRAL MEMBRANE TRANSPORT PROTEIN"/>
    <property type="match status" value="1"/>
</dbReference>
<dbReference type="PROSITE" id="PS50850">
    <property type="entry name" value="MFS"/>
    <property type="match status" value="1"/>
</dbReference>
<dbReference type="Pfam" id="PF07690">
    <property type="entry name" value="MFS_1"/>
    <property type="match status" value="1"/>
</dbReference>
<dbReference type="EMBL" id="JAVRIF010000006">
    <property type="protein sequence ID" value="MDT0604305.1"/>
    <property type="molecule type" value="Genomic_DNA"/>
</dbReference>
<feature type="transmembrane region" description="Helical" evidence="7">
    <location>
        <begin position="56"/>
        <end position="74"/>
    </location>
</feature>
<gene>
    <name evidence="9" type="ORF">RM573_11925</name>
</gene>
<keyword evidence="2" id="KW-0813">Transport</keyword>
<feature type="transmembrane region" description="Helical" evidence="7">
    <location>
        <begin position="302"/>
        <end position="324"/>
    </location>
</feature>
<keyword evidence="4 7" id="KW-0812">Transmembrane</keyword>
<feature type="domain" description="Major facilitator superfamily (MFS) profile" evidence="8">
    <location>
        <begin position="213"/>
        <end position="403"/>
    </location>
</feature>
<evidence type="ECO:0000256" key="5">
    <source>
        <dbReference type="ARBA" id="ARBA00022989"/>
    </source>
</evidence>
<keyword evidence="5 7" id="KW-1133">Transmembrane helix</keyword>
<dbReference type="InterPro" id="IPR036259">
    <property type="entry name" value="MFS_trans_sf"/>
</dbReference>
<proteinExistence type="predicted"/>
<feature type="transmembrane region" description="Helical" evidence="7">
    <location>
        <begin position="279"/>
        <end position="296"/>
    </location>
</feature>
<evidence type="ECO:0000256" key="1">
    <source>
        <dbReference type="ARBA" id="ARBA00004651"/>
    </source>
</evidence>
<dbReference type="InterPro" id="IPR011701">
    <property type="entry name" value="MFS"/>
</dbReference>
<dbReference type="RefSeq" id="WP_311582113.1">
    <property type="nucleotide sequence ID" value="NZ_JAVRIF010000006.1"/>
</dbReference>
<dbReference type="SUPFAM" id="SSF103473">
    <property type="entry name" value="MFS general substrate transporter"/>
    <property type="match status" value="2"/>
</dbReference>
<dbReference type="Proteomes" id="UP001266357">
    <property type="component" value="Unassembled WGS sequence"/>
</dbReference>
<keyword evidence="10" id="KW-1185">Reference proteome</keyword>
<sequence length="403" mass="44609">MMAGRNFMMNKINNNLTKEKNLKQLNMGFAFLFLLAGSLQQFITVHFGMIGKPELGFKLLLTLYLSVFITNIFVHKIIGTIGEKRSIVLSSICYLCAGFASCQQAEFLLYTSFGIMGFGCALIWNAQNSVFLDNSASESLGKNAGTFNMYLWSGCFAGIVLFGLALKAYSFEYVVFVFTCLASISLLYFIKITDSFLPSKKVDKLSDIVKQRRYIIAAIVSAKSYFLYGLAISFIPFITSQTYENTLYVAVVSLVFFMAQAFCSKPCGTLVDRYGTSKLLFAGAITSLLGFILLIFSLHWIILVLSAFFLGLSSAMLIPVTMLLPKVIAPQKEQAAVVRLLMFGKYTGIIVAITLSTWGSIHDVLIVSIIASCLFLFVSKALCVSHIKRESYHKTDLVSESNS</sequence>
<evidence type="ECO:0000259" key="8">
    <source>
        <dbReference type="PROSITE" id="PS50850"/>
    </source>
</evidence>
<feature type="transmembrane region" description="Helical" evidence="7">
    <location>
        <begin position="86"/>
        <end position="101"/>
    </location>
</feature>
<evidence type="ECO:0000256" key="6">
    <source>
        <dbReference type="ARBA" id="ARBA00023136"/>
    </source>
</evidence>
<feature type="transmembrane region" description="Helical" evidence="7">
    <location>
        <begin position="364"/>
        <end position="384"/>
    </location>
</feature>
<evidence type="ECO:0000313" key="10">
    <source>
        <dbReference type="Proteomes" id="UP001266357"/>
    </source>
</evidence>
<evidence type="ECO:0000256" key="7">
    <source>
        <dbReference type="SAM" id="Phobius"/>
    </source>
</evidence>
<feature type="transmembrane region" description="Helical" evidence="7">
    <location>
        <begin position="107"/>
        <end position="126"/>
    </location>
</feature>
<protein>
    <submittedName>
        <fullName evidence="9">MFS transporter</fullName>
    </submittedName>
</protein>
<feature type="transmembrane region" description="Helical" evidence="7">
    <location>
        <begin position="336"/>
        <end position="358"/>
    </location>
</feature>
<accession>A0ABU3A2Y3</accession>
<dbReference type="InterPro" id="IPR020846">
    <property type="entry name" value="MFS_dom"/>
</dbReference>
<feature type="transmembrane region" description="Helical" evidence="7">
    <location>
        <begin position="173"/>
        <end position="193"/>
    </location>
</feature>
<dbReference type="Gene3D" id="1.20.1250.20">
    <property type="entry name" value="MFS general substrate transporter like domains"/>
    <property type="match status" value="2"/>
</dbReference>
<dbReference type="PANTHER" id="PTHR23517">
    <property type="entry name" value="RESISTANCE PROTEIN MDTM, PUTATIVE-RELATED-RELATED"/>
    <property type="match status" value="1"/>
</dbReference>
<organism evidence="9 10">
    <name type="scientific">Thalassotalea castellviae</name>
    <dbReference type="NCBI Taxonomy" id="3075612"/>
    <lineage>
        <taxon>Bacteria</taxon>
        <taxon>Pseudomonadati</taxon>
        <taxon>Pseudomonadota</taxon>
        <taxon>Gammaproteobacteria</taxon>
        <taxon>Alteromonadales</taxon>
        <taxon>Colwelliaceae</taxon>
        <taxon>Thalassotalea</taxon>
    </lineage>
</organism>
<dbReference type="InterPro" id="IPR050171">
    <property type="entry name" value="MFS_Transporters"/>
</dbReference>
<feature type="transmembrane region" description="Helical" evidence="7">
    <location>
        <begin position="247"/>
        <end position="267"/>
    </location>
</feature>
<reference evidence="9 10" key="1">
    <citation type="submission" date="2023-09" db="EMBL/GenBank/DDBJ databases">
        <authorList>
            <person name="Rey-Velasco X."/>
        </authorList>
    </citation>
    <scope>NUCLEOTIDE SEQUENCE [LARGE SCALE GENOMIC DNA]</scope>
    <source>
        <strain evidence="9 10">W431</strain>
    </source>
</reference>
<name>A0ABU3A2Y3_9GAMM</name>